<feature type="compositionally biased region" description="Basic and acidic residues" evidence="1">
    <location>
        <begin position="1"/>
        <end position="10"/>
    </location>
</feature>
<accession>A0A5B7HFN4</accession>
<feature type="region of interest" description="Disordered" evidence="1">
    <location>
        <begin position="56"/>
        <end position="91"/>
    </location>
</feature>
<evidence type="ECO:0000256" key="1">
    <source>
        <dbReference type="SAM" id="MobiDB-lite"/>
    </source>
</evidence>
<dbReference type="Proteomes" id="UP000324222">
    <property type="component" value="Unassembled WGS sequence"/>
</dbReference>
<dbReference type="AlphaFoldDB" id="A0A5B7HFN4"/>
<protein>
    <submittedName>
        <fullName evidence="2">Uncharacterized protein</fullName>
    </submittedName>
</protein>
<organism evidence="2 3">
    <name type="scientific">Portunus trituberculatus</name>
    <name type="common">Swimming crab</name>
    <name type="synonym">Neptunus trituberculatus</name>
    <dbReference type="NCBI Taxonomy" id="210409"/>
    <lineage>
        <taxon>Eukaryota</taxon>
        <taxon>Metazoa</taxon>
        <taxon>Ecdysozoa</taxon>
        <taxon>Arthropoda</taxon>
        <taxon>Crustacea</taxon>
        <taxon>Multicrustacea</taxon>
        <taxon>Malacostraca</taxon>
        <taxon>Eumalacostraca</taxon>
        <taxon>Eucarida</taxon>
        <taxon>Decapoda</taxon>
        <taxon>Pleocyemata</taxon>
        <taxon>Brachyura</taxon>
        <taxon>Eubrachyura</taxon>
        <taxon>Portunoidea</taxon>
        <taxon>Portunidae</taxon>
        <taxon>Portuninae</taxon>
        <taxon>Portunus</taxon>
    </lineage>
</organism>
<keyword evidence="3" id="KW-1185">Reference proteome</keyword>
<evidence type="ECO:0000313" key="3">
    <source>
        <dbReference type="Proteomes" id="UP000324222"/>
    </source>
</evidence>
<sequence>MAKVDFRENYGEWGGGRQRQTRRASRGVKGWGGIRRRGGGTVFARRHCKTWLKVAKEEEEEKEKKEKKEEEEEEEEEKEKEKEEEDWWKVQ</sequence>
<dbReference type="EMBL" id="VSRR010032475">
    <property type="protein sequence ID" value="MPC71190.1"/>
    <property type="molecule type" value="Genomic_DNA"/>
</dbReference>
<evidence type="ECO:0000313" key="2">
    <source>
        <dbReference type="EMBL" id="MPC71190.1"/>
    </source>
</evidence>
<proteinExistence type="predicted"/>
<comment type="caution">
    <text evidence="2">The sequence shown here is derived from an EMBL/GenBank/DDBJ whole genome shotgun (WGS) entry which is preliminary data.</text>
</comment>
<feature type="region of interest" description="Disordered" evidence="1">
    <location>
        <begin position="1"/>
        <end position="37"/>
    </location>
</feature>
<feature type="compositionally biased region" description="Acidic residues" evidence="1">
    <location>
        <begin position="69"/>
        <end position="91"/>
    </location>
</feature>
<name>A0A5B7HFN4_PORTR</name>
<gene>
    <name evidence="2" type="ORF">E2C01_065462</name>
</gene>
<reference evidence="2 3" key="1">
    <citation type="submission" date="2019-05" db="EMBL/GenBank/DDBJ databases">
        <title>Another draft genome of Portunus trituberculatus and its Hox gene families provides insights of decapod evolution.</title>
        <authorList>
            <person name="Jeong J.-H."/>
            <person name="Song I."/>
            <person name="Kim S."/>
            <person name="Choi T."/>
            <person name="Kim D."/>
            <person name="Ryu S."/>
            <person name="Kim W."/>
        </authorList>
    </citation>
    <scope>NUCLEOTIDE SEQUENCE [LARGE SCALE GENOMIC DNA]</scope>
    <source>
        <tissue evidence="2">Muscle</tissue>
    </source>
</reference>